<protein>
    <submittedName>
        <fullName evidence="3">Uncharacterized protein</fullName>
    </submittedName>
</protein>
<name>A0A4U6XCP1_9PEZI</name>
<dbReference type="Proteomes" id="UP000310108">
    <property type="component" value="Unassembled WGS sequence"/>
</dbReference>
<feature type="region of interest" description="Disordered" evidence="1">
    <location>
        <begin position="1"/>
        <end position="56"/>
    </location>
</feature>
<dbReference type="AlphaFoldDB" id="A0A4U6XCP1"/>
<accession>A0A4U6XCP1</accession>
<feature type="transmembrane region" description="Helical" evidence="2">
    <location>
        <begin position="108"/>
        <end position="131"/>
    </location>
</feature>
<feature type="transmembrane region" description="Helical" evidence="2">
    <location>
        <begin position="173"/>
        <end position="195"/>
    </location>
</feature>
<feature type="compositionally biased region" description="Polar residues" evidence="1">
    <location>
        <begin position="1"/>
        <end position="18"/>
    </location>
</feature>
<dbReference type="STRING" id="1306861.A0A4U6XCP1"/>
<dbReference type="EMBL" id="PJEX01000183">
    <property type="protein sequence ID" value="TKW53510.1"/>
    <property type="molecule type" value="Genomic_DNA"/>
</dbReference>
<feature type="compositionally biased region" description="Acidic residues" evidence="1">
    <location>
        <begin position="26"/>
        <end position="38"/>
    </location>
</feature>
<feature type="transmembrane region" description="Helical" evidence="2">
    <location>
        <begin position="215"/>
        <end position="234"/>
    </location>
</feature>
<evidence type="ECO:0000313" key="3">
    <source>
        <dbReference type="EMBL" id="TKW53510.1"/>
    </source>
</evidence>
<keyword evidence="2" id="KW-1133">Transmembrane helix</keyword>
<organism evidence="3 4">
    <name type="scientific">Colletotrichum tanaceti</name>
    <dbReference type="NCBI Taxonomy" id="1306861"/>
    <lineage>
        <taxon>Eukaryota</taxon>
        <taxon>Fungi</taxon>
        <taxon>Dikarya</taxon>
        <taxon>Ascomycota</taxon>
        <taxon>Pezizomycotina</taxon>
        <taxon>Sordariomycetes</taxon>
        <taxon>Hypocreomycetidae</taxon>
        <taxon>Glomerellales</taxon>
        <taxon>Glomerellaceae</taxon>
        <taxon>Colletotrichum</taxon>
        <taxon>Colletotrichum destructivum species complex</taxon>
    </lineage>
</organism>
<gene>
    <name evidence="3" type="ORF">CTA1_12389</name>
</gene>
<dbReference type="PANTHER" id="PTHR37544">
    <property type="entry name" value="SPRAY-RELATED"/>
    <property type="match status" value="1"/>
</dbReference>
<proteinExistence type="predicted"/>
<keyword evidence="2" id="KW-0812">Transmembrane</keyword>
<sequence length="312" mass="34823">MASTTNQDESVLQGSTRAGGQISLELQEEEEEKEEEEVREGNREAIIDSPSPGLTKKAAQEGWDSLDYLPLLLTKKGLSAFLILNCAIMEGLVTLQQKPAFIVNTASYYALTASLILLGTATVAHLEAVFLSLSRMRPFILCARNEGATAADTILGRYFPAPRLRDAWETGSWMLLVAYAIYLPSYALLGLKSALLYESISSDELNTNDWACYTLLVFYGITQFYLLAVMAYLWKRPTGLRWDPVSIADVLVLFRHCNFLNTFEGSSIAERQSMVENLGNTRVYLRYWSRENGDFWQGFGTDPPGNCISAFV</sequence>
<evidence type="ECO:0000256" key="2">
    <source>
        <dbReference type="SAM" id="Phobius"/>
    </source>
</evidence>
<evidence type="ECO:0000256" key="1">
    <source>
        <dbReference type="SAM" id="MobiDB-lite"/>
    </source>
</evidence>
<evidence type="ECO:0000313" key="4">
    <source>
        <dbReference type="Proteomes" id="UP000310108"/>
    </source>
</evidence>
<dbReference type="OrthoDB" id="3057599at2759"/>
<comment type="caution">
    <text evidence="3">The sequence shown here is derived from an EMBL/GenBank/DDBJ whole genome shotgun (WGS) entry which is preliminary data.</text>
</comment>
<reference evidence="3 4" key="1">
    <citation type="journal article" date="2019" name="PLoS ONE">
        <title>Comparative genome analysis indicates high evolutionary potential of pathogenicity genes in Colletotrichum tanaceti.</title>
        <authorList>
            <person name="Lelwala R.V."/>
            <person name="Korhonen P.K."/>
            <person name="Young N.D."/>
            <person name="Scott J.B."/>
            <person name="Ades P.A."/>
            <person name="Gasser R.B."/>
            <person name="Taylor P.W.J."/>
        </authorList>
    </citation>
    <scope>NUCLEOTIDE SEQUENCE [LARGE SCALE GENOMIC DNA]</scope>
    <source>
        <strain evidence="3">BRIP57314</strain>
    </source>
</reference>
<keyword evidence="2" id="KW-0472">Membrane</keyword>
<feature type="transmembrane region" description="Helical" evidence="2">
    <location>
        <begin position="78"/>
        <end position="96"/>
    </location>
</feature>
<keyword evidence="4" id="KW-1185">Reference proteome</keyword>